<protein>
    <recommendedName>
        <fullName evidence="2">RNA helicase</fullName>
        <ecNumber evidence="2">3.6.4.13</ecNumber>
    </recommendedName>
</protein>
<dbReference type="GO" id="GO:0019774">
    <property type="term" value="C:proteasome core complex, beta-subunit complex"/>
    <property type="evidence" value="ECO:0007669"/>
    <property type="project" value="InterPro"/>
</dbReference>
<dbReference type="Gene3D" id="3.40.50.300">
    <property type="entry name" value="P-loop containing nucleotide triphosphate hydrolases"/>
    <property type="match status" value="2"/>
</dbReference>
<feature type="domain" description="DEAD-box RNA helicase Q" evidence="20">
    <location>
        <begin position="558"/>
        <end position="586"/>
    </location>
</feature>
<keyword evidence="3" id="KW-0963">Cytoplasm</keyword>
<dbReference type="InterPro" id="IPR001353">
    <property type="entry name" value="Proteasome_sua/b"/>
</dbReference>
<dbReference type="PROSITE" id="PS00039">
    <property type="entry name" value="DEAD_ATP_HELICASE"/>
    <property type="match status" value="1"/>
</dbReference>
<evidence type="ECO:0000256" key="2">
    <source>
        <dbReference type="ARBA" id="ARBA00012552"/>
    </source>
</evidence>
<feature type="compositionally biased region" description="Polar residues" evidence="17">
    <location>
        <begin position="330"/>
        <end position="353"/>
    </location>
</feature>
<name>A0A6G1IYD7_9PLEO</name>
<evidence type="ECO:0000256" key="8">
    <source>
        <dbReference type="ARBA" id="ARBA00022840"/>
    </source>
</evidence>
<dbReference type="GO" id="GO:0006397">
    <property type="term" value="P:mRNA processing"/>
    <property type="evidence" value="ECO:0007669"/>
    <property type="project" value="UniProtKB-KW"/>
</dbReference>
<dbReference type="CDD" id="cd18787">
    <property type="entry name" value="SF2_C_DEAD"/>
    <property type="match status" value="1"/>
</dbReference>
<dbReference type="GO" id="GO:0016787">
    <property type="term" value="F:hydrolase activity"/>
    <property type="evidence" value="ECO:0007669"/>
    <property type="project" value="UniProtKB-KW"/>
</dbReference>
<gene>
    <name evidence="21" type="ORF">K458DRAFT_487967</name>
</gene>
<evidence type="ECO:0000256" key="3">
    <source>
        <dbReference type="ARBA" id="ARBA00022490"/>
    </source>
</evidence>
<dbReference type="InterPro" id="IPR000629">
    <property type="entry name" value="RNA-helicase_DEAD-box_CS"/>
</dbReference>
<evidence type="ECO:0000313" key="22">
    <source>
        <dbReference type="Proteomes" id="UP000799291"/>
    </source>
</evidence>
<dbReference type="GO" id="GO:0005524">
    <property type="term" value="F:ATP binding"/>
    <property type="evidence" value="ECO:0007669"/>
    <property type="project" value="UniProtKB-KW"/>
</dbReference>
<dbReference type="Pfam" id="PF00271">
    <property type="entry name" value="Helicase_C"/>
    <property type="match status" value="1"/>
</dbReference>
<dbReference type="AlphaFoldDB" id="A0A6G1IYD7"/>
<keyword evidence="22" id="KW-1185">Reference proteome</keyword>
<proteinExistence type="inferred from homology"/>
<dbReference type="GO" id="GO:0043161">
    <property type="term" value="P:proteasome-mediated ubiquitin-dependent protein catabolic process"/>
    <property type="evidence" value="ECO:0007669"/>
    <property type="project" value="InterPro"/>
</dbReference>
<dbReference type="GO" id="GO:0005634">
    <property type="term" value="C:nucleus"/>
    <property type="evidence" value="ECO:0007669"/>
    <property type="project" value="UniProtKB-SubCell"/>
</dbReference>
<evidence type="ECO:0000256" key="13">
    <source>
        <dbReference type="ARBA" id="ARBA00037954"/>
    </source>
</evidence>
<dbReference type="Proteomes" id="UP000799291">
    <property type="component" value="Unassembled WGS sequence"/>
</dbReference>
<dbReference type="PROSITE" id="PS51195">
    <property type="entry name" value="Q_MOTIF"/>
    <property type="match status" value="1"/>
</dbReference>
<organism evidence="21 22">
    <name type="scientific">Lentithecium fluviatile CBS 122367</name>
    <dbReference type="NCBI Taxonomy" id="1168545"/>
    <lineage>
        <taxon>Eukaryota</taxon>
        <taxon>Fungi</taxon>
        <taxon>Dikarya</taxon>
        <taxon>Ascomycota</taxon>
        <taxon>Pezizomycotina</taxon>
        <taxon>Dothideomycetes</taxon>
        <taxon>Pleosporomycetidae</taxon>
        <taxon>Pleosporales</taxon>
        <taxon>Massarineae</taxon>
        <taxon>Lentitheciaceae</taxon>
        <taxon>Lentithecium</taxon>
    </lineage>
</organism>
<dbReference type="CDD" id="cd03759">
    <property type="entry name" value="proteasome_beta_type_3"/>
    <property type="match status" value="1"/>
</dbReference>
<dbReference type="SMART" id="SM00487">
    <property type="entry name" value="DEXDc"/>
    <property type="match status" value="1"/>
</dbReference>
<keyword evidence="5" id="KW-0547">Nucleotide-binding</keyword>
<dbReference type="PROSITE" id="PS51194">
    <property type="entry name" value="HELICASE_CTER"/>
    <property type="match status" value="1"/>
</dbReference>
<evidence type="ECO:0000256" key="14">
    <source>
        <dbReference type="ARBA" id="ARBA00038719"/>
    </source>
</evidence>
<evidence type="ECO:0000256" key="5">
    <source>
        <dbReference type="ARBA" id="ARBA00022741"/>
    </source>
</evidence>
<dbReference type="InterPro" id="IPR033811">
    <property type="entry name" value="Proteasome_beta_3"/>
</dbReference>
<evidence type="ECO:0000259" key="19">
    <source>
        <dbReference type="PROSITE" id="PS51194"/>
    </source>
</evidence>
<dbReference type="PROSITE" id="PS51476">
    <property type="entry name" value="PROTEASOME_BETA_2"/>
    <property type="match status" value="1"/>
</dbReference>
<keyword evidence="4" id="KW-0507">mRNA processing</keyword>
<evidence type="ECO:0000256" key="15">
    <source>
        <dbReference type="ARBA" id="ARBA00047984"/>
    </source>
</evidence>
<evidence type="ECO:0000259" key="18">
    <source>
        <dbReference type="PROSITE" id="PS51192"/>
    </source>
</evidence>
<dbReference type="InterPro" id="IPR057479">
    <property type="entry name" value="PRP28/DDX23-like_helical"/>
</dbReference>
<dbReference type="GO" id="GO:0003724">
    <property type="term" value="F:RNA helicase activity"/>
    <property type="evidence" value="ECO:0007669"/>
    <property type="project" value="UniProtKB-EC"/>
</dbReference>
<dbReference type="PANTHER" id="PTHR47958">
    <property type="entry name" value="ATP-DEPENDENT RNA HELICASE DBP3"/>
    <property type="match status" value="1"/>
</dbReference>
<evidence type="ECO:0000256" key="6">
    <source>
        <dbReference type="ARBA" id="ARBA00022801"/>
    </source>
</evidence>
<dbReference type="InterPro" id="IPR027417">
    <property type="entry name" value="P-loop_NTPase"/>
</dbReference>
<feature type="short sequence motif" description="Q motif" evidence="16">
    <location>
        <begin position="558"/>
        <end position="586"/>
    </location>
</feature>
<dbReference type="Pfam" id="PF00227">
    <property type="entry name" value="Proteasome"/>
    <property type="match status" value="1"/>
</dbReference>
<evidence type="ECO:0000256" key="4">
    <source>
        <dbReference type="ARBA" id="ARBA00022664"/>
    </source>
</evidence>
<reference evidence="21" key="1">
    <citation type="journal article" date="2020" name="Stud. Mycol.">
        <title>101 Dothideomycetes genomes: a test case for predicting lifestyles and emergence of pathogens.</title>
        <authorList>
            <person name="Haridas S."/>
            <person name="Albert R."/>
            <person name="Binder M."/>
            <person name="Bloem J."/>
            <person name="Labutti K."/>
            <person name="Salamov A."/>
            <person name="Andreopoulos B."/>
            <person name="Baker S."/>
            <person name="Barry K."/>
            <person name="Bills G."/>
            <person name="Bluhm B."/>
            <person name="Cannon C."/>
            <person name="Castanera R."/>
            <person name="Culley D."/>
            <person name="Daum C."/>
            <person name="Ezra D."/>
            <person name="Gonzalez J."/>
            <person name="Henrissat B."/>
            <person name="Kuo A."/>
            <person name="Liang C."/>
            <person name="Lipzen A."/>
            <person name="Lutzoni F."/>
            <person name="Magnuson J."/>
            <person name="Mondo S."/>
            <person name="Nolan M."/>
            <person name="Ohm R."/>
            <person name="Pangilinan J."/>
            <person name="Park H.-J."/>
            <person name="Ramirez L."/>
            <person name="Alfaro M."/>
            <person name="Sun H."/>
            <person name="Tritt A."/>
            <person name="Yoshinaga Y."/>
            <person name="Zwiers L.-H."/>
            <person name="Turgeon B."/>
            <person name="Goodwin S."/>
            <person name="Spatafora J."/>
            <person name="Crous P."/>
            <person name="Grigoriev I."/>
        </authorList>
    </citation>
    <scope>NUCLEOTIDE SEQUENCE</scope>
    <source>
        <strain evidence="21">CBS 122367</strain>
    </source>
</reference>
<keyword evidence="6 21" id="KW-0378">Hydrolase</keyword>
<evidence type="ECO:0000259" key="20">
    <source>
        <dbReference type="PROSITE" id="PS51195"/>
    </source>
</evidence>
<accession>A0A6G1IYD7</accession>
<keyword evidence="9" id="KW-0647">Proteasome</keyword>
<feature type="region of interest" description="Disordered" evidence="17">
    <location>
        <begin position="236"/>
        <end position="282"/>
    </location>
</feature>
<evidence type="ECO:0000256" key="17">
    <source>
        <dbReference type="SAM" id="MobiDB-lite"/>
    </source>
</evidence>
<evidence type="ECO:0000256" key="10">
    <source>
        <dbReference type="ARBA" id="ARBA00023187"/>
    </source>
</evidence>
<evidence type="ECO:0000256" key="11">
    <source>
        <dbReference type="ARBA" id="ARBA00023242"/>
    </source>
</evidence>
<comment type="similarity">
    <text evidence="13">Belongs to the DEAD box helicase family. DDX23/PRP28 subfamily.</text>
</comment>
<comment type="subunit">
    <text evidence="14">Component of the U5 snRNP complex.</text>
</comment>
<dbReference type="EC" id="3.6.4.13" evidence="2"/>
<dbReference type="InterPro" id="IPR023333">
    <property type="entry name" value="Proteasome_suB-type"/>
</dbReference>
<feature type="region of interest" description="Disordered" evidence="17">
    <location>
        <begin position="955"/>
        <end position="978"/>
    </location>
</feature>
<evidence type="ECO:0000256" key="9">
    <source>
        <dbReference type="ARBA" id="ARBA00022942"/>
    </source>
</evidence>
<keyword evidence="11" id="KW-0539">Nucleus</keyword>
<keyword evidence="10" id="KW-0508">mRNA splicing</keyword>
<dbReference type="InterPro" id="IPR016050">
    <property type="entry name" value="Proteasome_bsu_CS"/>
</dbReference>
<dbReference type="GO" id="GO:0008380">
    <property type="term" value="P:RNA splicing"/>
    <property type="evidence" value="ECO:0007669"/>
    <property type="project" value="UniProtKB-KW"/>
</dbReference>
<keyword evidence="8" id="KW-0067">ATP-binding</keyword>
<feature type="domain" description="Helicase ATP-binding" evidence="18">
    <location>
        <begin position="589"/>
        <end position="787"/>
    </location>
</feature>
<evidence type="ECO:0000256" key="12">
    <source>
        <dbReference type="ARBA" id="ARBA00026071"/>
    </source>
</evidence>
<feature type="region of interest" description="Disordered" evidence="17">
    <location>
        <begin position="316"/>
        <end position="404"/>
    </location>
</feature>
<dbReference type="InterPro" id="IPR001650">
    <property type="entry name" value="Helicase_C-like"/>
</dbReference>
<dbReference type="Pfam" id="PF00270">
    <property type="entry name" value="DEAD"/>
    <property type="match status" value="1"/>
</dbReference>
<dbReference type="SUPFAM" id="SSF52540">
    <property type="entry name" value="P-loop containing nucleoside triphosphate hydrolases"/>
    <property type="match status" value="1"/>
</dbReference>
<dbReference type="PROSITE" id="PS51192">
    <property type="entry name" value="HELICASE_ATP_BIND_1"/>
    <property type="match status" value="1"/>
</dbReference>
<evidence type="ECO:0000256" key="1">
    <source>
        <dbReference type="ARBA" id="ARBA00004123"/>
    </source>
</evidence>
<dbReference type="OrthoDB" id="196131at2759"/>
<comment type="catalytic activity">
    <reaction evidence="15">
        <text>ATP + H2O = ADP + phosphate + H(+)</text>
        <dbReference type="Rhea" id="RHEA:13065"/>
        <dbReference type="ChEBI" id="CHEBI:15377"/>
        <dbReference type="ChEBI" id="CHEBI:15378"/>
        <dbReference type="ChEBI" id="CHEBI:30616"/>
        <dbReference type="ChEBI" id="CHEBI:43474"/>
        <dbReference type="ChEBI" id="CHEBI:456216"/>
        <dbReference type="EC" id="3.6.4.13"/>
    </reaction>
</comment>
<evidence type="ECO:0000256" key="7">
    <source>
        <dbReference type="ARBA" id="ARBA00022806"/>
    </source>
</evidence>
<dbReference type="CDD" id="cd17945">
    <property type="entry name" value="DEADc_DDX23"/>
    <property type="match status" value="1"/>
</dbReference>
<dbReference type="InterPro" id="IPR014014">
    <property type="entry name" value="RNA_helicase_DEAD_Q_motif"/>
</dbReference>
<dbReference type="InterPro" id="IPR029055">
    <property type="entry name" value="Ntn_hydrolases_N"/>
</dbReference>
<dbReference type="SUPFAM" id="SSF56235">
    <property type="entry name" value="N-terminal nucleophile aminohydrolases (Ntn hydrolases)"/>
    <property type="match status" value="1"/>
</dbReference>
<dbReference type="GO" id="GO:0003676">
    <property type="term" value="F:nucleic acid binding"/>
    <property type="evidence" value="ECO:0007669"/>
    <property type="project" value="InterPro"/>
</dbReference>
<comment type="subcellular location">
    <subcellularLocation>
        <location evidence="1">Nucleus</location>
    </subcellularLocation>
</comment>
<dbReference type="Pfam" id="PF25430">
    <property type="entry name" value="DDX23"/>
    <property type="match status" value="1"/>
</dbReference>
<feature type="domain" description="Helicase C-terminal" evidence="19">
    <location>
        <begin position="798"/>
        <end position="961"/>
    </location>
</feature>
<dbReference type="FunFam" id="3.60.20.10:FF:000003">
    <property type="entry name" value="Proteasome subunit beta type-3"/>
    <property type="match status" value="1"/>
</dbReference>
<dbReference type="InterPro" id="IPR011545">
    <property type="entry name" value="DEAD/DEAH_box_helicase_dom"/>
</dbReference>
<dbReference type="EMBL" id="MU005584">
    <property type="protein sequence ID" value="KAF2683267.1"/>
    <property type="molecule type" value="Genomic_DNA"/>
</dbReference>
<feature type="compositionally biased region" description="Basic and acidic residues" evidence="17">
    <location>
        <begin position="316"/>
        <end position="329"/>
    </location>
</feature>
<dbReference type="SMART" id="SM00490">
    <property type="entry name" value="HELICc"/>
    <property type="match status" value="1"/>
</dbReference>
<evidence type="ECO:0000256" key="16">
    <source>
        <dbReference type="PROSITE-ProRule" id="PRU00552"/>
    </source>
</evidence>
<evidence type="ECO:0000313" key="21">
    <source>
        <dbReference type="EMBL" id="KAF2683267.1"/>
    </source>
</evidence>
<keyword evidence="7" id="KW-0347">Helicase</keyword>
<feature type="compositionally biased region" description="Pro residues" evidence="17">
    <location>
        <begin position="240"/>
        <end position="255"/>
    </location>
</feature>
<sequence>MSSPFSINGGACVAMVGKDCVAIACDLRLGMQALTVSNNFPKIFQYGDVFLGLTGLATDVSTVSDLFRYKVNMYRLREERNISPQTMANLVSSSLYERRFGPYFVSPVIAGINQTSGKPFICGFDSIGCIDFAKDFIVSGTASDQLFGTCEGLWEPDLGPEDLFETVSQALLNAVDRDALSGWGAHVYIIEKDKSCPARVCSSHSTRHTTTAVHCHSWKLWTPYYPFVAASTRDTMSTLPPAPPPRDPFAPPPPSEDSLGPEPVQPKKLKKGFASQKKQPPSIDDILKAKREKEAAAAKPKFLSKAERERIALEKRQKEVEDARKRKEASASNGVANGYASQNGNGAFKSQSAVGAVPTGPRAMRSEIPTGPSSMRQQKDMPPPPLPNGKQNDKRPGKRPAPEDTEAAMIKQRYMGAEINQSTFSAKKKRRRTTEKKFNFEWNEEEDTSVDYNPVYSQRAEANFFGRGRLGGFTEQIAEQNTQKFIDAMIDRDPEHGRERAEQILEMERRTREEGSRAQLDKHWSEKKLELMRERDWRIFKEDFNISTVGGGIPHPMRNWNESGLPQDILEIVREVGYETPSAIQRAAIPIALQSRDLIGVAVTGSGKTAAFLLPLLVYIQQLPRLNDYNKGDGPYGLILAPTRELAQQIEVEAKKFAGPLGFNTAVIVGGHAIEEQSQKMSEGVEIIIATPGRLLDCIERRVLVLSQCHYVIMDEADRMIDMGFEEPVNKILDALPVSNEKPDTDAAEDAVAMSRGLYRQTMMYTATMAPAVRRIAGRYLRRPAQVIIGNTGEAVDSVEQRVELVQGEEKRKKRLQEILTSREFAAPIIVFVNIKRNCDAVARDIKHMGFSCVTLHGGKTQEQREAALQSLRDGRTEVLVATDLAGRGIDVPDVSLVVNFNMATSIESYTHRIGRTGRAGKSGVAITFWGNEDADVLYDLKQMLTKSQISKVPEDLRKHEAAQQKGGRKKEGKAVLG</sequence>
<dbReference type="PROSITE" id="PS00854">
    <property type="entry name" value="PROTEASOME_BETA_1"/>
    <property type="match status" value="1"/>
</dbReference>
<comment type="subunit">
    <text evidence="12">The 26S proteasome consists of a 20S proteasome core and two 19S regulatory subunits. The 20S proteasome core is composed of 28 subunits that are arranged in four stacked rings, resulting in a barrel-shaped structure. The two end rings are each formed by seven alpha subunits, and the two central rings are each formed by seven beta subunits. The catalytic chamber with the active sites is on the inside of the barrel.</text>
</comment>
<dbReference type="Gene3D" id="3.60.20.10">
    <property type="entry name" value="Glutamine Phosphoribosylpyrophosphate, subunit 1, domain 1"/>
    <property type="match status" value="1"/>
</dbReference>
<dbReference type="InterPro" id="IPR014001">
    <property type="entry name" value="Helicase_ATP-bd"/>
</dbReference>